<dbReference type="InterPro" id="IPR012296">
    <property type="entry name" value="Nuclease_put_TT1808"/>
</dbReference>
<comment type="caution">
    <text evidence="2">The sequence shown here is derived from an EMBL/GenBank/DDBJ whole genome shotgun (WGS) entry which is preliminary data.</text>
</comment>
<dbReference type="InterPro" id="IPR011335">
    <property type="entry name" value="Restrct_endonuc-II-like"/>
</dbReference>
<feature type="domain" description="Putative restriction endonuclease" evidence="1">
    <location>
        <begin position="12"/>
        <end position="186"/>
    </location>
</feature>
<protein>
    <submittedName>
        <fullName evidence="2">Uma2 family endonuclease</fullName>
    </submittedName>
</protein>
<evidence type="ECO:0000313" key="3">
    <source>
        <dbReference type="Proteomes" id="UP001601948"/>
    </source>
</evidence>
<keyword evidence="2" id="KW-0255">Endonuclease</keyword>
<evidence type="ECO:0000313" key="2">
    <source>
        <dbReference type="EMBL" id="MFF3226307.1"/>
    </source>
</evidence>
<dbReference type="GO" id="GO:0004519">
    <property type="term" value="F:endonuclease activity"/>
    <property type="evidence" value="ECO:0007669"/>
    <property type="project" value="UniProtKB-KW"/>
</dbReference>
<accession>A0ABW6QYJ2</accession>
<dbReference type="PANTHER" id="PTHR35400:SF3">
    <property type="entry name" value="SLL1072 PROTEIN"/>
    <property type="match status" value="1"/>
</dbReference>
<keyword evidence="2" id="KW-0540">Nuclease</keyword>
<dbReference type="Gene3D" id="3.90.1570.10">
    <property type="entry name" value="tt1808, chain A"/>
    <property type="match status" value="1"/>
</dbReference>
<dbReference type="CDD" id="cd06260">
    <property type="entry name" value="DUF820-like"/>
    <property type="match status" value="1"/>
</dbReference>
<keyword evidence="3" id="KW-1185">Reference proteome</keyword>
<gene>
    <name evidence="2" type="ORF">ACFYV7_26160</name>
</gene>
<sequence length="194" mass="21018">MTAVHEDAIRTEEFEAIARAVEREIEGVQVELIDGQLGVKRVPDGDHGRILNWLLLLLMPLSPDLFLHVIGQGLAVGPYRKGRARPDGVLAPFDAFGGAGEWASPDSVVMAVEVTSHDSGTNQRDRVEKPAAYAQAGIPIYLLIDRDAGKVVVHSQPSDDGYQDVHSYAFGREVILPPPVGVTLDTEALKDFAD</sequence>
<dbReference type="RefSeq" id="WP_387721436.1">
    <property type="nucleotide sequence ID" value="NZ_JBIAPI010000007.1"/>
</dbReference>
<dbReference type="SUPFAM" id="SSF52980">
    <property type="entry name" value="Restriction endonuclease-like"/>
    <property type="match status" value="1"/>
</dbReference>
<keyword evidence="2" id="KW-0378">Hydrolase</keyword>
<dbReference type="PANTHER" id="PTHR35400">
    <property type="entry name" value="SLR1083 PROTEIN"/>
    <property type="match status" value="1"/>
</dbReference>
<evidence type="ECO:0000259" key="1">
    <source>
        <dbReference type="Pfam" id="PF05685"/>
    </source>
</evidence>
<organism evidence="2 3">
    <name type="scientific">Nocardia suismassiliense</name>
    <dbReference type="NCBI Taxonomy" id="2077092"/>
    <lineage>
        <taxon>Bacteria</taxon>
        <taxon>Bacillati</taxon>
        <taxon>Actinomycetota</taxon>
        <taxon>Actinomycetes</taxon>
        <taxon>Mycobacteriales</taxon>
        <taxon>Nocardiaceae</taxon>
        <taxon>Nocardia</taxon>
    </lineage>
</organism>
<name>A0ABW6QYJ2_9NOCA</name>
<dbReference type="EMBL" id="JBIAPI010000007">
    <property type="protein sequence ID" value="MFF3226307.1"/>
    <property type="molecule type" value="Genomic_DNA"/>
</dbReference>
<dbReference type="Proteomes" id="UP001601948">
    <property type="component" value="Unassembled WGS sequence"/>
</dbReference>
<proteinExistence type="predicted"/>
<dbReference type="InterPro" id="IPR008538">
    <property type="entry name" value="Uma2"/>
</dbReference>
<reference evidence="2 3" key="1">
    <citation type="submission" date="2024-10" db="EMBL/GenBank/DDBJ databases">
        <title>The Natural Products Discovery Center: Release of the First 8490 Sequenced Strains for Exploring Actinobacteria Biosynthetic Diversity.</title>
        <authorList>
            <person name="Kalkreuter E."/>
            <person name="Kautsar S.A."/>
            <person name="Yang D."/>
            <person name="Bader C.D."/>
            <person name="Teijaro C.N."/>
            <person name="Fluegel L."/>
            <person name="Davis C.M."/>
            <person name="Simpson J.R."/>
            <person name="Lauterbach L."/>
            <person name="Steele A.D."/>
            <person name="Gui C."/>
            <person name="Meng S."/>
            <person name="Li G."/>
            <person name="Viehrig K."/>
            <person name="Ye F."/>
            <person name="Su P."/>
            <person name="Kiefer A.F."/>
            <person name="Nichols A."/>
            <person name="Cepeda A.J."/>
            <person name="Yan W."/>
            <person name="Fan B."/>
            <person name="Jiang Y."/>
            <person name="Adhikari A."/>
            <person name="Zheng C.-J."/>
            <person name="Schuster L."/>
            <person name="Cowan T.M."/>
            <person name="Smanski M.J."/>
            <person name="Chevrette M.G."/>
            <person name="De Carvalho L.P.S."/>
            <person name="Shen B."/>
        </authorList>
    </citation>
    <scope>NUCLEOTIDE SEQUENCE [LARGE SCALE GENOMIC DNA]</scope>
    <source>
        <strain evidence="2 3">NPDC003040</strain>
    </source>
</reference>
<dbReference type="Pfam" id="PF05685">
    <property type="entry name" value="Uma2"/>
    <property type="match status" value="1"/>
</dbReference>